<dbReference type="SUPFAM" id="SSF56601">
    <property type="entry name" value="beta-lactamase/transpeptidase-like"/>
    <property type="match status" value="1"/>
</dbReference>
<sequence>MLRRAFLCIIAGAAMLAPSIATASPALVFEPYNGTVFYAEEPDAPWFPASLTKLMTAYVAFHAIRNGEVSGDTKVICSKHASTQAPTKLGLPVGGSIDLETALRVLIVKSANDVAVMVAETVGGSEEAFVQRMNEAAKRSV</sequence>
<keyword evidence="3" id="KW-0378">Hydrolase</keyword>
<accession>A0A1E3W6P6</accession>
<feature type="active site" description="Proton acceptor" evidence="7">
    <location>
        <position position="53"/>
    </location>
</feature>
<keyword evidence="6" id="KW-0961">Cell wall biogenesis/degradation</keyword>
<proteinExistence type="inferred from homology"/>
<dbReference type="AlphaFoldDB" id="A0A1E3W6P6"/>
<dbReference type="Proteomes" id="UP000094472">
    <property type="component" value="Unassembled WGS sequence"/>
</dbReference>
<feature type="domain" description="Peptidase S11 D-alanyl-D-alanine carboxypeptidase A N-terminal" evidence="10">
    <location>
        <begin position="21"/>
        <end position="138"/>
    </location>
</feature>
<dbReference type="InterPro" id="IPR012338">
    <property type="entry name" value="Beta-lactam/transpept-like"/>
</dbReference>
<keyword evidence="12" id="KW-1185">Reference proteome</keyword>
<evidence type="ECO:0000256" key="4">
    <source>
        <dbReference type="ARBA" id="ARBA00022960"/>
    </source>
</evidence>
<dbReference type="GO" id="GO:0008360">
    <property type="term" value="P:regulation of cell shape"/>
    <property type="evidence" value="ECO:0007669"/>
    <property type="project" value="UniProtKB-KW"/>
</dbReference>
<dbReference type="PRINTS" id="PR00725">
    <property type="entry name" value="DADACBPTASE1"/>
</dbReference>
<protein>
    <recommendedName>
        <fullName evidence="10">Peptidase S11 D-alanyl-D-alanine carboxypeptidase A N-terminal domain-containing protein</fullName>
    </recommendedName>
</protein>
<dbReference type="GO" id="GO:0009252">
    <property type="term" value="P:peptidoglycan biosynthetic process"/>
    <property type="evidence" value="ECO:0007669"/>
    <property type="project" value="UniProtKB-KW"/>
</dbReference>
<feature type="signal peptide" evidence="9">
    <location>
        <begin position="1"/>
        <end position="23"/>
    </location>
</feature>
<evidence type="ECO:0000256" key="1">
    <source>
        <dbReference type="ARBA" id="ARBA00007164"/>
    </source>
</evidence>
<evidence type="ECO:0000313" key="11">
    <source>
        <dbReference type="EMBL" id="ODS01410.1"/>
    </source>
</evidence>
<dbReference type="GO" id="GO:0006508">
    <property type="term" value="P:proteolysis"/>
    <property type="evidence" value="ECO:0007669"/>
    <property type="project" value="InterPro"/>
</dbReference>
<evidence type="ECO:0000256" key="8">
    <source>
        <dbReference type="RuleBase" id="RU004016"/>
    </source>
</evidence>
<evidence type="ECO:0000313" key="12">
    <source>
        <dbReference type="Proteomes" id="UP000094472"/>
    </source>
</evidence>
<dbReference type="Pfam" id="PF00768">
    <property type="entry name" value="Peptidase_S11"/>
    <property type="match status" value="1"/>
</dbReference>
<dbReference type="EMBL" id="LPWF01000008">
    <property type="protein sequence ID" value="ODS01410.1"/>
    <property type="molecule type" value="Genomic_DNA"/>
</dbReference>
<evidence type="ECO:0000259" key="10">
    <source>
        <dbReference type="Pfam" id="PF00768"/>
    </source>
</evidence>
<evidence type="ECO:0000256" key="5">
    <source>
        <dbReference type="ARBA" id="ARBA00022984"/>
    </source>
</evidence>
<feature type="active site" evidence="7">
    <location>
        <position position="110"/>
    </location>
</feature>
<evidence type="ECO:0000256" key="7">
    <source>
        <dbReference type="PIRSR" id="PIRSR618044-1"/>
    </source>
</evidence>
<evidence type="ECO:0000256" key="6">
    <source>
        <dbReference type="ARBA" id="ARBA00023316"/>
    </source>
</evidence>
<feature type="active site" description="Acyl-ester intermediate" evidence="7">
    <location>
        <position position="50"/>
    </location>
</feature>
<comment type="similarity">
    <text evidence="1 8">Belongs to the peptidase S11 family.</text>
</comment>
<dbReference type="InterPro" id="IPR001967">
    <property type="entry name" value="Peptidase_S11_N"/>
</dbReference>
<name>A0A1E3W6P6_9HYPH</name>
<comment type="caution">
    <text evidence="11">The sequence shown here is derived from an EMBL/GenBank/DDBJ whole genome shotgun (WGS) entry which is preliminary data.</text>
</comment>
<dbReference type="GO" id="GO:0071555">
    <property type="term" value="P:cell wall organization"/>
    <property type="evidence" value="ECO:0007669"/>
    <property type="project" value="UniProtKB-KW"/>
</dbReference>
<evidence type="ECO:0000256" key="9">
    <source>
        <dbReference type="SAM" id="SignalP"/>
    </source>
</evidence>
<evidence type="ECO:0000256" key="3">
    <source>
        <dbReference type="ARBA" id="ARBA00022801"/>
    </source>
</evidence>
<dbReference type="OrthoDB" id="5291989at2"/>
<keyword evidence="2 9" id="KW-0732">Signal</keyword>
<dbReference type="GO" id="GO:0009002">
    <property type="term" value="F:serine-type D-Ala-D-Ala carboxypeptidase activity"/>
    <property type="evidence" value="ECO:0007669"/>
    <property type="project" value="InterPro"/>
</dbReference>
<reference evidence="11 12" key="1">
    <citation type="journal article" date="2016" name="Environ. Microbiol.">
        <title>New Methyloceanibacter diversity from North Sea sediments includes methanotroph containing solely the soluble methane monooxygenase.</title>
        <authorList>
            <person name="Vekeman B."/>
            <person name="Kerckhof F.M."/>
            <person name="Cremers G."/>
            <person name="de Vos P."/>
            <person name="Vandamme P."/>
            <person name="Boon N."/>
            <person name="Op den Camp H.J."/>
            <person name="Heylen K."/>
        </authorList>
    </citation>
    <scope>NUCLEOTIDE SEQUENCE [LARGE SCALE GENOMIC DNA]</scope>
    <source>
        <strain evidence="11 12">R-67175</strain>
    </source>
</reference>
<feature type="chain" id="PRO_5009139065" description="Peptidase S11 D-alanyl-D-alanine carboxypeptidase A N-terminal domain-containing protein" evidence="9">
    <location>
        <begin position="24"/>
        <end position="141"/>
    </location>
</feature>
<dbReference type="Gene3D" id="3.40.710.10">
    <property type="entry name" value="DD-peptidase/beta-lactamase superfamily"/>
    <property type="match status" value="1"/>
</dbReference>
<keyword evidence="4" id="KW-0133">Cell shape</keyword>
<evidence type="ECO:0000256" key="2">
    <source>
        <dbReference type="ARBA" id="ARBA00022729"/>
    </source>
</evidence>
<organism evidence="11 12">
    <name type="scientific">Methyloceanibacter superfactus</name>
    <dbReference type="NCBI Taxonomy" id="1774969"/>
    <lineage>
        <taxon>Bacteria</taxon>
        <taxon>Pseudomonadati</taxon>
        <taxon>Pseudomonadota</taxon>
        <taxon>Alphaproteobacteria</taxon>
        <taxon>Hyphomicrobiales</taxon>
        <taxon>Hyphomicrobiaceae</taxon>
        <taxon>Methyloceanibacter</taxon>
    </lineage>
</organism>
<gene>
    <name evidence="11" type="ORF">AUC69_06990</name>
</gene>
<dbReference type="InterPro" id="IPR018044">
    <property type="entry name" value="Peptidase_S11"/>
</dbReference>
<dbReference type="STRING" id="1774969.AUC69_06990"/>
<keyword evidence="5" id="KW-0573">Peptidoglycan synthesis</keyword>